<dbReference type="Proteomes" id="UP001164390">
    <property type="component" value="Chromosome"/>
</dbReference>
<keyword evidence="2" id="KW-0472">Membrane</keyword>
<dbReference type="AlphaFoldDB" id="A0AA46TL58"/>
<feature type="compositionally biased region" description="Basic and acidic residues" evidence="1">
    <location>
        <begin position="7"/>
        <end position="19"/>
    </location>
</feature>
<dbReference type="KEGG" id="sgrg:L0C25_07610"/>
<evidence type="ECO:0000256" key="2">
    <source>
        <dbReference type="SAM" id="Phobius"/>
    </source>
</evidence>
<proteinExistence type="predicted"/>
<keyword evidence="4" id="KW-1185">Reference proteome</keyword>
<sequence length="198" mass="21270">MALSTAPEREPTTRPEPTTRGRHWVVRRWPTWVALASAAVTFDGPGGAPVDDLAQFVIILQLIYVVAATIGWRWLGWAGLFASVPLTMAVEAQTLVSPATLLVGVALVVLAWGVARPQLRRSGTYATQAAGMVMFAALALVALAAAPDLALYLTAAGWFAHGAWDFVHLWKDRVVLRSFAEWCGVVDVLLAAELVLLA</sequence>
<gene>
    <name evidence="3" type="ORF">L0C25_07610</name>
</gene>
<dbReference type="RefSeq" id="WP_271635865.1">
    <property type="nucleotide sequence ID" value="NZ_CP094970.1"/>
</dbReference>
<keyword evidence="2" id="KW-1133">Transmembrane helix</keyword>
<dbReference type="EMBL" id="CP094970">
    <property type="protein sequence ID" value="UYM06932.1"/>
    <property type="molecule type" value="Genomic_DNA"/>
</dbReference>
<feature type="region of interest" description="Disordered" evidence="1">
    <location>
        <begin position="1"/>
        <end position="21"/>
    </location>
</feature>
<keyword evidence="2" id="KW-0812">Transmembrane</keyword>
<organism evidence="3 4">
    <name type="scientific">Solicola gregarius</name>
    <dbReference type="NCBI Taxonomy" id="2908642"/>
    <lineage>
        <taxon>Bacteria</taxon>
        <taxon>Bacillati</taxon>
        <taxon>Actinomycetota</taxon>
        <taxon>Actinomycetes</taxon>
        <taxon>Propionibacteriales</taxon>
        <taxon>Nocardioidaceae</taxon>
        <taxon>Solicola</taxon>
    </lineage>
</organism>
<reference evidence="3" key="1">
    <citation type="submission" date="2022-01" db="EMBL/GenBank/DDBJ databases">
        <title>Nocardioidaceae gen. sp. A5X3R13.</title>
        <authorList>
            <person name="Lopez Marin M.A."/>
            <person name="Uhlik O."/>
        </authorList>
    </citation>
    <scope>NUCLEOTIDE SEQUENCE</scope>
    <source>
        <strain evidence="3">A5X3R13</strain>
    </source>
</reference>
<feature type="transmembrane region" description="Helical" evidence="2">
    <location>
        <begin position="56"/>
        <end position="75"/>
    </location>
</feature>
<protein>
    <submittedName>
        <fullName evidence="3">Uncharacterized protein</fullName>
    </submittedName>
</protein>
<accession>A0AA46TL58</accession>
<evidence type="ECO:0000313" key="3">
    <source>
        <dbReference type="EMBL" id="UYM06932.1"/>
    </source>
</evidence>
<evidence type="ECO:0000256" key="1">
    <source>
        <dbReference type="SAM" id="MobiDB-lite"/>
    </source>
</evidence>
<feature type="transmembrane region" description="Helical" evidence="2">
    <location>
        <begin position="95"/>
        <end position="113"/>
    </location>
</feature>
<evidence type="ECO:0000313" key="4">
    <source>
        <dbReference type="Proteomes" id="UP001164390"/>
    </source>
</evidence>
<name>A0AA46TL58_9ACTN</name>
<feature type="transmembrane region" description="Helical" evidence="2">
    <location>
        <begin position="179"/>
        <end position="197"/>
    </location>
</feature>